<evidence type="ECO:0000256" key="1">
    <source>
        <dbReference type="SAM" id="MobiDB-lite"/>
    </source>
</evidence>
<dbReference type="RefSeq" id="WP_068553174.1">
    <property type="nucleotide sequence ID" value="NZ_BKDB01000058.1"/>
</dbReference>
<protein>
    <recommendedName>
        <fullName evidence="2">AAA+ ATPase domain-containing protein</fullName>
    </recommendedName>
</protein>
<feature type="region of interest" description="Disordered" evidence="1">
    <location>
        <begin position="58"/>
        <end position="84"/>
    </location>
</feature>
<organism evidence="3 4">
    <name type="scientific">Acinetobacter pittii</name>
    <name type="common">Acinetobacter genomosp. 3</name>
    <dbReference type="NCBI Taxonomy" id="48296"/>
    <lineage>
        <taxon>Bacteria</taxon>
        <taxon>Pseudomonadati</taxon>
        <taxon>Pseudomonadota</taxon>
        <taxon>Gammaproteobacteria</taxon>
        <taxon>Moraxellales</taxon>
        <taxon>Moraxellaceae</taxon>
        <taxon>Acinetobacter</taxon>
        <taxon>Acinetobacter calcoaceticus/baumannii complex</taxon>
    </lineage>
</organism>
<accession>A0AB37TAQ6</accession>
<dbReference type="PANTHER" id="PTHR43581:SF4">
    <property type="entry name" value="ATP_GTP PHOSPHATASE"/>
    <property type="match status" value="1"/>
</dbReference>
<evidence type="ECO:0000313" key="4">
    <source>
        <dbReference type="Proteomes" id="UP000271320"/>
    </source>
</evidence>
<evidence type="ECO:0000259" key="2">
    <source>
        <dbReference type="SMART" id="SM00382"/>
    </source>
</evidence>
<reference evidence="3 4" key="1">
    <citation type="submission" date="2018-10" db="EMBL/GenBank/DDBJ databases">
        <title>GWAS and RNA-Seq identify cryptic mechanisms of antimicrobial resistance in Acinetobacter baumannii.</title>
        <authorList>
            <person name="Sahl J.W."/>
        </authorList>
    </citation>
    <scope>NUCLEOTIDE SEQUENCE [LARGE SCALE GENOMIC DNA]</scope>
    <source>
        <strain evidence="3 4">TG41884</strain>
    </source>
</reference>
<dbReference type="SMART" id="SM00382">
    <property type="entry name" value="AAA"/>
    <property type="match status" value="1"/>
</dbReference>
<dbReference type="Proteomes" id="UP000271320">
    <property type="component" value="Unassembled WGS sequence"/>
</dbReference>
<dbReference type="PANTHER" id="PTHR43581">
    <property type="entry name" value="ATP/GTP PHOSPHATASE"/>
    <property type="match status" value="1"/>
</dbReference>
<dbReference type="InterPro" id="IPR051396">
    <property type="entry name" value="Bact_Antivir_Def_Nuclease"/>
</dbReference>
<gene>
    <name evidence="3" type="ORF">EA752_20580</name>
</gene>
<sequence length="387" mass="44766">MINSLYISNFKGFKEIQIPELGHLNLIVGKNNSGKSTILEALMLYSSAGSESTLHEISINHDEKSRERPRFNDPRFNSNDDKTNDIDGGFPYEHLFYGRKFNGKIPIQIGEIENENKLLTISYLKRKQDTNDSKNETLKLLQKLNVIDSEVILPNATSQNILEVKKGRTKHIIPLDELIYRRLNRYVESEEKQRTNFQYVPTKTTSMDDLGVLWDKATLTPYEKYTINALRLIEPHIEDLRFIIKDERSNERTAIVKLFDEEVRFPIRSMGDGIVRILQLILNMYAAKDGFYLIDEFDNGLHYSVQKSLWQMIFSLAKQLNIQVFATTHSWDCIQSFTEVAIENIDMNGTLLKIGKSKLSKNKGNPIVTIFNEEKLHAITQEMVEVR</sequence>
<dbReference type="InterPro" id="IPR003593">
    <property type="entry name" value="AAA+_ATPase"/>
</dbReference>
<dbReference type="InterPro" id="IPR027417">
    <property type="entry name" value="P-loop_NTPase"/>
</dbReference>
<proteinExistence type="predicted"/>
<dbReference type="EMBL" id="RFEW01000038">
    <property type="protein sequence ID" value="RSO52837.1"/>
    <property type="molecule type" value="Genomic_DNA"/>
</dbReference>
<feature type="domain" description="AAA+ ATPase" evidence="2">
    <location>
        <begin position="21"/>
        <end position="346"/>
    </location>
</feature>
<evidence type="ECO:0000313" key="3">
    <source>
        <dbReference type="EMBL" id="RSO52837.1"/>
    </source>
</evidence>
<dbReference type="InterPro" id="IPR041685">
    <property type="entry name" value="AAA_GajA/Old/RecF-like"/>
</dbReference>
<comment type="caution">
    <text evidence="3">The sequence shown here is derived from an EMBL/GenBank/DDBJ whole genome shotgun (WGS) entry which is preliminary data.</text>
</comment>
<dbReference type="AlphaFoldDB" id="A0AB37TAQ6"/>
<name>A0AB37TAQ6_ACIPI</name>
<dbReference type="Gene3D" id="3.40.50.300">
    <property type="entry name" value="P-loop containing nucleotide triphosphate hydrolases"/>
    <property type="match status" value="1"/>
</dbReference>
<dbReference type="SUPFAM" id="SSF52540">
    <property type="entry name" value="P-loop containing nucleoside triphosphate hydrolases"/>
    <property type="match status" value="1"/>
</dbReference>
<dbReference type="Pfam" id="PF13175">
    <property type="entry name" value="AAA_15"/>
    <property type="match status" value="1"/>
</dbReference>